<comment type="similarity">
    <text evidence="2 9">Belongs to the RecN family.</text>
</comment>
<dbReference type="PANTHER" id="PTHR11059:SF0">
    <property type="entry name" value="DNA REPAIR PROTEIN RECN"/>
    <property type="match status" value="1"/>
</dbReference>
<keyword evidence="13" id="KW-1185">Reference proteome</keyword>
<accession>A0A5C1QL29</accession>
<dbReference type="InterPro" id="IPR004604">
    <property type="entry name" value="DNA_recomb/repair_RecN"/>
</dbReference>
<feature type="domain" description="AAA+ ATPase" evidence="11">
    <location>
        <begin position="21"/>
        <end position="513"/>
    </location>
</feature>
<dbReference type="SMART" id="SM00382">
    <property type="entry name" value="AAA"/>
    <property type="match status" value="1"/>
</dbReference>
<dbReference type="GO" id="GO:0009432">
    <property type="term" value="P:SOS response"/>
    <property type="evidence" value="ECO:0007669"/>
    <property type="project" value="TreeGrafter"/>
</dbReference>
<reference evidence="12 13" key="1">
    <citation type="submission" date="2019-02" db="EMBL/GenBank/DDBJ databases">
        <title>Complete Genome Sequence and Methylome Analysis of free living Spirochaetas.</title>
        <authorList>
            <person name="Fomenkov A."/>
            <person name="Dubinina G."/>
            <person name="Leshcheva N."/>
            <person name="Mikheeva N."/>
            <person name="Grabovich M."/>
            <person name="Vincze T."/>
            <person name="Roberts R.J."/>
        </authorList>
    </citation>
    <scope>NUCLEOTIDE SEQUENCE [LARGE SCALE GENOMIC DNA]</scope>
    <source>
        <strain evidence="12 13">K2</strain>
    </source>
</reference>
<organism evidence="12 13">
    <name type="scientific">Oceanispirochaeta crateris</name>
    <dbReference type="NCBI Taxonomy" id="2518645"/>
    <lineage>
        <taxon>Bacteria</taxon>
        <taxon>Pseudomonadati</taxon>
        <taxon>Spirochaetota</taxon>
        <taxon>Spirochaetia</taxon>
        <taxon>Spirochaetales</taxon>
        <taxon>Spirochaetaceae</taxon>
        <taxon>Oceanispirochaeta</taxon>
    </lineage>
</organism>
<dbReference type="PANTHER" id="PTHR11059">
    <property type="entry name" value="DNA REPAIR PROTEIN RECN"/>
    <property type="match status" value="1"/>
</dbReference>
<evidence type="ECO:0000256" key="6">
    <source>
        <dbReference type="ARBA" id="ARBA00022840"/>
    </source>
</evidence>
<keyword evidence="5 9" id="KW-0227">DNA damage</keyword>
<dbReference type="OrthoDB" id="9806954at2"/>
<gene>
    <name evidence="12" type="primary">recN</name>
    <name evidence="12" type="ORF">EXM22_07920</name>
</gene>
<dbReference type="FunFam" id="3.40.50.300:FF:000319">
    <property type="entry name" value="DNA repair protein RecN"/>
    <property type="match status" value="1"/>
</dbReference>
<dbReference type="PIRSF" id="PIRSF003128">
    <property type="entry name" value="RecN"/>
    <property type="match status" value="1"/>
</dbReference>
<comment type="function">
    <text evidence="1 9">May be involved in recombinational repair of damaged DNA.</text>
</comment>
<evidence type="ECO:0000256" key="4">
    <source>
        <dbReference type="ARBA" id="ARBA00022741"/>
    </source>
</evidence>
<evidence type="ECO:0000256" key="9">
    <source>
        <dbReference type="PIRNR" id="PIRNR003128"/>
    </source>
</evidence>
<dbReference type="RefSeq" id="WP_149485999.1">
    <property type="nucleotide sequence ID" value="NZ_CP036150.1"/>
</dbReference>
<sequence length="560" mass="62484">MIEELHIKNFALIDEVHIQFDSGLNILTGETGAGKSVLIGAMGLVLGNKTENSYVRTGCDEAEVTAVFRIENPDVRQWLSKHDLDPDEDTLILRRKIRSSGRGAVYIQSRPFTLPDLNELGKMLVDIHGQHDHQSLFYIEQHRKLLDQSGKLEDRNRTVQSLFNRLKEKTEQISQMVSALEDRDKEIEILSFSVKEIEDAQLKEGEEEEIRGTLKRMGQAQELYTIVDSLLNILPENRGGTLMTLRKALDLMEKLSRIDEGQIPLKERFSSAFYELEDIADSISSLNDELSFSPGEKETLEDRLALLRRLSRKYGSTVSEIEEYLKECRQKLEDLDNSSDRLNALKVERTALEDELISQAKVLSNERKNAGAELEEMVSKILVPLGMPSAHFSVDITQKSGEKGQALCGLNGLDRVEFLFSANKGEPLKALKDVASGGEISRIMLAIKTALAGTDQIPILVFDEIDSGIGGEVAPSIGRHMKKLAGFHQILCITHLASIAVYADNHIKVKKSERENRTLTDLFALTGQDRVSEVARMLSGDSQGEASLTHAEELLRSASS</sequence>
<dbReference type="GO" id="GO:0043590">
    <property type="term" value="C:bacterial nucleoid"/>
    <property type="evidence" value="ECO:0007669"/>
    <property type="project" value="TreeGrafter"/>
</dbReference>
<dbReference type="CDD" id="cd03241">
    <property type="entry name" value="ABC_RecN"/>
    <property type="match status" value="2"/>
</dbReference>
<evidence type="ECO:0000256" key="8">
    <source>
        <dbReference type="ARBA" id="ARBA00033408"/>
    </source>
</evidence>
<feature type="coiled-coil region" evidence="10">
    <location>
        <begin position="318"/>
        <end position="380"/>
    </location>
</feature>
<protein>
    <recommendedName>
        <fullName evidence="3 9">DNA repair protein RecN</fullName>
    </recommendedName>
    <alternativeName>
        <fullName evidence="8 9">Recombination protein N</fullName>
    </alternativeName>
</protein>
<dbReference type="GO" id="GO:0006281">
    <property type="term" value="P:DNA repair"/>
    <property type="evidence" value="ECO:0007669"/>
    <property type="project" value="UniProtKB-KW"/>
</dbReference>
<dbReference type="Pfam" id="PF02463">
    <property type="entry name" value="SMC_N"/>
    <property type="match status" value="1"/>
</dbReference>
<dbReference type="EMBL" id="CP036150">
    <property type="protein sequence ID" value="QEN07919.1"/>
    <property type="molecule type" value="Genomic_DNA"/>
</dbReference>
<dbReference type="GO" id="GO:0005524">
    <property type="term" value="F:ATP binding"/>
    <property type="evidence" value="ECO:0007669"/>
    <property type="project" value="UniProtKB-KW"/>
</dbReference>
<dbReference type="Proteomes" id="UP000324209">
    <property type="component" value="Chromosome"/>
</dbReference>
<evidence type="ECO:0000256" key="1">
    <source>
        <dbReference type="ARBA" id="ARBA00003618"/>
    </source>
</evidence>
<dbReference type="NCBIfam" id="TIGR00634">
    <property type="entry name" value="recN"/>
    <property type="match status" value="1"/>
</dbReference>
<evidence type="ECO:0000256" key="7">
    <source>
        <dbReference type="ARBA" id="ARBA00023204"/>
    </source>
</evidence>
<evidence type="ECO:0000313" key="13">
    <source>
        <dbReference type="Proteomes" id="UP000324209"/>
    </source>
</evidence>
<dbReference type="Gene3D" id="3.40.50.300">
    <property type="entry name" value="P-loop containing nucleotide triphosphate hydrolases"/>
    <property type="match status" value="2"/>
</dbReference>
<keyword evidence="4" id="KW-0547">Nucleotide-binding</keyword>
<evidence type="ECO:0000256" key="3">
    <source>
        <dbReference type="ARBA" id="ARBA00021315"/>
    </source>
</evidence>
<dbReference type="AlphaFoldDB" id="A0A5C1QL29"/>
<dbReference type="InterPro" id="IPR003395">
    <property type="entry name" value="RecF/RecN/SMC_N"/>
</dbReference>
<keyword evidence="7 9" id="KW-0234">DNA repair</keyword>
<evidence type="ECO:0000256" key="5">
    <source>
        <dbReference type="ARBA" id="ARBA00022763"/>
    </source>
</evidence>
<keyword evidence="6" id="KW-0067">ATP-binding</keyword>
<dbReference type="InterPro" id="IPR027417">
    <property type="entry name" value="P-loop_NTPase"/>
</dbReference>
<proteinExistence type="inferred from homology"/>
<dbReference type="GO" id="GO:0006310">
    <property type="term" value="P:DNA recombination"/>
    <property type="evidence" value="ECO:0007669"/>
    <property type="project" value="InterPro"/>
</dbReference>
<keyword evidence="10" id="KW-0175">Coiled coil</keyword>
<evidence type="ECO:0000256" key="10">
    <source>
        <dbReference type="SAM" id="Coils"/>
    </source>
</evidence>
<dbReference type="SUPFAM" id="SSF52540">
    <property type="entry name" value="P-loop containing nucleoside triphosphate hydrolases"/>
    <property type="match status" value="1"/>
</dbReference>
<dbReference type="KEGG" id="ock:EXM22_07920"/>
<evidence type="ECO:0000259" key="11">
    <source>
        <dbReference type="SMART" id="SM00382"/>
    </source>
</evidence>
<evidence type="ECO:0000256" key="2">
    <source>
        <dbReference type="ARBA" id="ARBA00009441"/>
    </source>
</evidence>
<name>A0A5C1QL29_9SPIO</name>
<dbReference type="InterPro" id="IPR003593">
    <property type="entry name" value="AAA+_ATPase"/>
</dbReference>
<evidence type="ECO:0000313" key="12">
    <source>
        <dbReference type="EMBL" id="QEN07919.1"/>
    </source>
</evidence>